<accession>A0A5N6KSN2</accession>
<evidence type="ECO:0000256" key="2">
    <source>
        <dbReference type="SAM" id="SignalP"/>
    </source>
</evidence>
<gene>
    <name evidence="3" type="ORF">FH972_022344</name>
</gene>
<evidence type="ECO:0000256" key="1">
    <source>
        <dbReference type="ARBA" id="ARBA00022801"/>
    </source>
</evidence>
<comment type="caution">
    <text evidence="3">The sequence shown here is derived from an EMBL/GenBank/DDBJ whole genome shotgun (WGS) entry which is preliminary data.</text>
</comment>
<dbReference type="Gene3D" id="1.50.10.10">
    <property type="match status" value="1"/>
</dbReference>
<name>A0A5N6KSN2_9ROSI</name>
<organism evidence="3 4">
    <name type="scientific">Carpinus fangiana</name>
    <dbReference type="NCBI Taxonomy" id="176857"/>
    <lineage>
        <taxon>Eukaryota</taxon>
        <taxon>Viridiplantae</taxon>
        <taxon>Streptophyta</taxon>
        <taxon>Embryophyta</taxon>
        <taxon>Tracheophyta</taxon>
        <taxon>Spermatophyta</taxon>
        <taxon>Magnoliopsida</taxon>
        <taxon>eudicotyledons</taxon>
        <taxon>Gunneridae</taxon>
        <taxon>Pentapetalae</taxon>
        <taxon>rosids</taxon>
        <taxon>fabids</taxon>
        <taxon>Fagales</taxon>
        <taxon>Betulaceae</taxon>
        <taxon>Carpinus</taxon>
    </lineage>
</organism>
<dbReference type="PANTHER" id="PTHR41814">
    <property type="entry name" value="EXPRESSED PROTEIN"/>
    <property type="match status" value="1"/>
</dbReference>
<dbReference type="OrthoDB" id="4138492at2759"/>
<dbReference type="PANTHER" id="PTHR41814:SF1">
    <property type="entry name" value="CELLULASE"/>
    <property type="match status" value="1"/>
</dbReference>
<sequence length="400" mass="42614">MRSSVQALLASSLLLAGAATAAPAAHKPAHKNGHKASRGDTCPDVDAGFDVQKVMDRATSLSSHSWEYGTAAEALLELSNSEFSVFSSSAFPDGKLPNPDPSIASLSYAKPNIRTDSQTLVDGDGASGDPAALGVSALLIGQSDGAYFDASERQKTHLLEQVPRMSNDAISQRDENLAAWADFMYMAPPFLAYYAVATNDVSLLQETVRQCGLYKDLLQVDGSNWQHILVEDDSGGADAGLWSTGNAWAAAGMARVLATLTNWENGSSSCSSERDQLVSWIKEILDGAKTRSLDDGLLRNYLDDDSWFGENSGTALLAAVAYRVAVLAPETFGEDYISWADSLRQAVASHVGEDGTISPNVNPLGWGDREPYTSGSPEGQSFAVLMYTGYRDCVCAGKCQ</sequence>
<feature type="signal peptide" evidence="2">
    <location>
        <begin position="1"/>
        <end position="21"/>
    </location>
</feature>
<keyword evidence="4" id="KW-1185">Reference proteome</keyword>
<dbReference type="GO" id="GO:0005975">
    <property type="term" value="P:carbohydrate metabolic process"/>
    <property type="evidence" value="ECO:0007669"/>
    <property type="project" value="InterPro"/>
</dbReference>
<keyword evidence="2" id="KW-0732">Signal</keyword>
<proteinExistence type="predicted"/>
<reference evidence="3 4" key="1">
    <citation type="submission" date="2019-06" db="EMBL/GenBank/DDBJ databases">
        <title>A chromosomal-level reference genome of Carpinus fangiana (Coryloideae, Betulaceae).</title>
        <authorList>
            <person name="Yang X."/>
            <person name="Wang Z."/>
            <person name="Zhang L."/>
            <person name="Hao G."/>
            <person name="Liu J."/>
            <person name="Yang Y."/>
        </authorList>
    </citation>
    <scope>NUCLEOTIDE SEQUENCE [LARGE SCALE GENOMIC DNA]</scope>
    <source>
        <strain evidence="3">Cfa_2016G</strain>
        <tissue evidence="3">Leaf</tissue>
    </source>
</reference>
<dbReference type="InterPro" id="IPR010905">
    <property type="entry name" value="Glyco_hydro_88"/>
</dbReference>
<dbReference type="InterPro" id="IPR012341">
    <property type="entry name" value="6hp_glycosidase-like_sf"/>
</dbReference>
<dbReference type="InterPro" id="IPR008928">
    <property type="entry name" value="6-hairpin_glycosidase_sf"/>
</dbReference>
<evidence type="ECO:0000313" key="4">
    <source>
        <dbReference type="Proteomes" id="UP000327013"/>
    </source>
</evidence>
<evidence type="ECO:0008006" key="5">
    <source>
        <dbReference type="Google" id="ProtNLM"/>
    </source>
</evidence>
<protein>
    <recommendedName>
        <fullName evidence="5">Six-hairpin glycosidase-like protein</fullName>
    </recommendedName>
</protein>
<feature type="chain" id="PRO_5024387324" description="Six-hairpin glycosidase-like protein" evidence="2">
    <location>
        <begin position="22"/>
        <end position="400"/>
    </location>
</feature>
<dbReference type="Proteomes" id="UP000327013">
    <property type="component" value="Unassembled WGS sequence"/>
</dbReference>
<evidence type="ECO:0000313" key="3">
    <source>
        <dbReference type="EMBL" id="KAB8342746.1"/>
    </source>
</evidence>
<dbReference type="AlphaFoldDB" id="A0A5N6KSN2"/>
<dbReference type="GO" id="GO:0016787">
    <property type="term" value="F:hydrolase activity"/>
    <property type="evidence" value="ECO:0007669"/>
    <property type="project" value="UniProtKB-KW"/>
</dbReference>
<dbReference type="SUPFAM" id="SSF48208">
    <property type="entry name" value="Six-hairpin glycosidases"/>
    <property type="match status" value="1"/>
</dbReference>
<dbReference type="EMBL" id="VIBQ01000012">
    <property type="protein sequence ID" value="KAB8342746.1"/>
    <property type="molecule type" value="Genomic_DNA"/>
</dbReference>
<dbReference type="Pfam" id="PF07470">
    <property type="entry name" value="Glyco_hydro_88"/>
    <property type="match status" value="1"/>
</dbReference>
<keyword evidence="1" id="KW-0378">Hydrolase</keyword>